<comment type="similarity">
    <text evidence="2">Belongs to the GSP M family.</text>
</comment>
<evidence type="ECO:0000256" key="7">
    <source>
        <dbReference type="ARBA" id="ARBA00022927"/>
    </source>
</evidence>
<organism evidence="10 11">
    <name type="scientific">Serratia grimesii</name>
    <dbReference type="NCBI Taxonomy" id="82995"/>
    <lineage>
        <taxon>Bacteria</taxon>
        <taxon>Pseudomonadati</taxon>
        <taxon>Pseudomonadota</taxon>
        <taxon>Gammaproteobacteria</taxon>
        <taxon>Enterobacterales</taxon>
        <taxon>Yersiniaceae</taxon>
        <taxon>Serratia</taxon>
    </lineage>
</organism>
<dbReference type="SUPFAM" id="SSF103054">
    <property type="entry name" value="General secretion pathway protein M, EpsM"/>
    <property type="match status" value="1"/>
</dbReference>
<keyword evidence="5" id="KW-0997">Cell inner membrane</keyword>
<reference evidence="10 11" key="1">
    <citation type="journal article" date="2018" name="Nat. Biotechnol.">
        <title>A standardized bacterial taxonomy based on genome phylogeny substantially revises the tree of life.</title>
        <authorList>
            <person name="Parks D.H."/>
            <person name="Chuvochina M."/>
            <person name="Waite D.W."/>
            <person name="Rinke C."/>
            <person name="Skarshewski A."/>
            <person name="Chaumeil P.A."/>
            <person name="Hugenholtz P."/>
        </authorList>
    </citation>
    <scope>NUCLEOTIDE SEQUENCE [LARGE SCALE GENOMIC DNA]</scope>
    <source>
        <strain evidence="10">UBA11264</strain>
    </source>
</reference>
<accession>A0A9C7V605</accession>
<dbReference type="RefSeq" id="WP_278430930.1">
    <property type="nucleotide sequence ID" value="NZ_DPSM01000015.1"/>
</dbReference>
<keyword evidence="7" id="KW-0653">Protein transport</keyword>
<protein>
    <recommendedName>
        <fullName evidence="12">Type II secretion system protein M</fullName>
    </recommendedName>
</protein>
<keyword evidence="4" id="KW-1003">Cell membrane</keyword>
<evidence type="ECO:0000256" key="2">
    <source>
        <dbReference type="ARBA" id="ARBA00010637"/>
    </source>
</evidence>
<evidence type="ECO:0000256" key="9">
    <source>
        <dbReference type="ARBA" id="ARBA00023136"/>
    </source>
</evidence>
<keyword evidence="8" id="KW-1133">Transmembrane helix</keyword>
<evidence type="ECO:0000256" key="3">
    <source>
        <dbReference type="ARBA" id="ARBA00022448"/>
    </source>
</evidence>
<evidence type="ECO:0008006" key="12">
    <source>
        <dbReference type="Google" id="ProtNLM"/>
    </source>
</evidence>
<gene>
    <name evidence="10" type="ORF">DHV72_08545</name>
</gene>
<dbReference type="Pfam" id="PF04612">
    <property type="entry name" value="T2SSM"/>
    <property type="match status" value="1"/>
</dbReference>
<evidence type="ECO:0000256" key="1">
    <source>
        <dbReference type="ARBA" id="ARBA00004377"/>
    </source>
</evidence>
<keyword evidence="9" id="KW-0472">Membrane</keyword>
<evidence type="ECO:0000256" key="4">
    <source>
        <dbReference type="ARBA" id="ARBA00022475"/>
    </source>
</evidence>
<evidence type="ECO:0000313" key="10">
    <source>
        <dbReference type="EMBL" id="HCK00061.1"/>
    </source>
</evidence>
<dbReference type="GO" id="GO:0015627">
    <property type="term" value="C:type II protein secretion system complex"/>
    <property type="evidence" value="ECO:0007669"/>
    <property type="project" value="InterPro"/>
</dbReference>
<evidence type="ECO:0000256" key="6">
    <source>
        <dbReference type="ARBA" id="ARBA00022692"/>
    </source>
</evidence>
<proteinExistence type="inferred from homology"/>
<dbReference type="Proteomes" id="UP000262210">
    <property type="component" value="Unassembled WGS sequence"/>
</dbReference>
<evidence type="ECO:0000256" key="5">
    <source>
        <dbReference type="ARBA" id="ARBA00022519"/>
    </source>
</evidence>
<dbReference type="InterPro" id="IPR007690">
    <property type="entry name" value="T2SS_GspM"/>
</dbReference>
<comment type="caution">
    <text evidence="10">The sequence shown here is derived from an EMBL/GenBank/DDBJ whole genome shotgun (WGS) entry which is preliminary data.</text>
</comment>
<dbReference type="GO" id="GO:0005886">
    <property type="term" value="C:plasma membrane"/>
    <property type="evidence" value="ECO:0007669"/>
    <property type="project" value="UniProtKB-SubCell"/>
</dbReference>
<dbReference type="AlphaFoldDB" id="A0A9C7V605"/>
<dbReference type="InterPro" id="IPR023229">
    <property type="entry name" value="T2SS_M_periplasmic_sf"/>
</dbReference>
<keyword evidence="6" id="KW-0812">Transmembrane</keyword>
<evidence type="ECO:0000313" key="11">
    <source>
        <dbReference type="Proteomes" id="UP000262210"/>
    </source>
</evidence>
<name>A0A9C7V605_9GAMM</name>
<dbReference type="EMBL" id="DPSM01000015">
    <property type="protein sequence ID" value="HCK00061.1"/>
    <property type="molecule type" value="Genomic_DNA"/>
</dbReference>
<evidence type="ECO:0000256" key="8">
    <source>
        <dbReference type="ARBA" id="ARBA00022989"/>
    </source>
</evidence>
<keyword evidence="3" id="KW-0813">Transport</keyword>
<sequence>MIATLRQRWRRCNQREQLLLAVCAATLLLFFSHQLLLSPLNDWRQQQQQQRDRAQRDLQWMQSRQPQIEALQRQQPQALTETLLQLLQRSASEMNVQLAIAKNGTLTLPPQPFPPLLAWLTQLELGYGIQASQLSLQAGPDGQLSGELVLTHD</sequence>
<dbReference type="Gene3D" id="3.30.1360.100">
    <property type="entry name" value="General secretion pathway protein M, EpsM"/>
    <property type="match status" value="1"/>
</dbReference>
<dbReference type="GO" id="GO:0015628">
    <property type="term" value="P:protein secretion by the type II secretion system"/>
    <property type="evidence" value="ECO:0007669"/>
    <property type="project" value="InterPro"/>
</dbReference>
<comment type="subcellular location">
    <subcellularLocation>
        <location evidence="1">Cell inner membrane</location>
        <topology evidence="1">Single-pass membrane protein</topology>
    </subcellularLocation>
</comment>